<dbReference type="GO" id="GO:0005829">
    <property type="term" value="C:cytosol"/>
    <property type="evidence" value="ECO:0007669"/>
    <property type="project" value="TreeGrafter"/>
</dbReference>
<keyword evidence="6" id="KW-0963">Cytoplasm</keyword>
<dbReference type="HAMAP" id="MF_00379">
    <property type="entry name" value="GTPase_MnmE"/>
    <property type="match status" value="1"/>
</dbReference>
<dbReference type="Pfam" id="PF12631">
    <property type="entry name" value="MnmE_helical"/>
    <property type="match status" value="1"/>
</dbReference>
<evidence type="ECO:0000259" key="8">
    <source>
        <dbReference type="PROSITE" id="PS51709"/>
    </source>
</evidence>
<dbReference type="EC" id="3.6.-.-" evidence="6"/>
<evidence type="ECO:0000256" key="1">
    <source>
        <dbReference type="ARBA" id="ARBA00011043"/>
    </source>
</evidence>
<keyword evidence="4 6" id="KW-0630">Potassium</keyword>
<feature type="binding site" evidence="6">
    <location>
        <position position="241"/>
    </location>
    <ligand>
        <name>Mg(2+)</name>
        <dbReference type="ChEBI" id="CHEBI:18420"/>
    </ligand>
</feature>
<dbReference type="InterPro" id="IPR025867">
    <property type="entry name" value="MnmE_helical"/>
</dbReference>
<dbReference type="EMBL" id="DYZA01000094">
    <property type="protein sequence ID" value="HJD96993.1"/>
    <property type="molecule type" value="Genomic_DNA"/>
</dbReference>
<sequence>MSGNDFRADLDTIAAVATAPGTGGVGVIRISGPKAHDILFSMFRSSSPKFRDFTPRMLHHGRMLDAKNREADEALAVFFRAPHSFTGEDCAEIQGHGGVAVLSALLDSVLSRGARMAERGEFTRRAFLNGRMDLSQAEAVAELIAAPSHEGVYLASAKLDGLLGRKVEELRGRLEYLRQRVCLAIDFPDEEGECLPPQEFSAITREVAQGIRGLLAGYERARCWREGALVVLAGQVNAGKSSLMNALLGRPRAIVTEKPGTTRDYLEEMTTLAGLPVRLVDTAGLREHSEDSIELEGMRRGKELAANARCVLLVLDGTRSASSGSPLSPYIEEKGLLHELGAKRCIAVWNKADVTPPPPGLESFHGAALMPVSAREGTGIDSLCAAVRALCLAGEEPAEGDIAPNLRQAHQLQKALSALEELEKAIALSIPPDLCSIHLEAASAHLADITGLNSTEETLNAIFSSFCIGK</sequence>
<dbReference type="Gene3D" id="3.40.50.300">
    <property type="entry name" value="P-loop containing nucleotide triphosphate hydrolases"/>
    <property type="match status" value="1"/>
</dbReference>
<dbReference type="NCBIfam" id="TIGR00450">
    <property type="entry name" value="mnmE_trmE_thdF"/>
    <property type="match status" value="1"/>
</dbReference>
<protein>
    <recommendedName>
        <fullName evidence="6">tRNA modification GTPase MnmE</fullName>
        <ecNumber evidence="6">3.6.-.-</ecNumber>
    </recommendedName>
</protein>
<dbReference type="PANTHER" id="PTHR42714:SF2">
    <property type="entry name" value="TRNA MODIFICATION GTPASE GTPBP3, MITOCHONDRIAL"/>
    <property type="match status" value="1"/>
</dbReference>
<evidence type="ECO:0000256" key="6">
    <source>
        <dbReference type="HAMAP-Rule" id="MF_00379"/>
    </source>
</evidence>
<dbReference type="InterPro" id="IPR006073">
    <property type="entry name" value="GTP-bd"/>
</dbReference>
<feature type="binding site" evidence="6">
    <location>
        <begin position="256"/>
        <end position="262"/>
    </location>
    <ligand>
        <name>GTP</name>
        <dbReference type="ChEBI" id="CHEBI:37565"/>
    </ligand>
</feature>
<dbReference type="Proteomes" id="UP000698963">
    <property type="component" value="Unassembled WGS sequence"/>
</dbReference>
<dbReference type="GO" id="GO:0046872">
    <property type="term" value="F:metal ion binding"/>
    <property type="evidence" value="ECO:0007669"/>
    <property type="project" value="UniProtKB-KW"/>
</dbReference>
<dbReference type="PANTHER" id="PTHR42714">
    <property type="entry name" value="TRNA MODIFICATION GTPASE GTPBP3"/>
    <property type="match status" value="1"/>
</dbReference>
<keyword evidence="5 6" id="KW-0342">GTP-binding</keyword>
<proteinExistence type="inferred from homology"/>
<dbReference type="InterPro" id="IPR004520">
    <property type="entry name" value="GTPase_MnmE"/>
</dbReference>
<keyword evidence="6" id="KW-0378">Hydrolase</keyword>
<keyword evidence="6" id="KW-0479">Metal-binding</keyword>
<dbReference type="NCBIfam" id="TIGR00231">
    <property type="entry name" value="small_GTP"/>
    <property type="match status" value="1"/>
</dbReference>
<dbReference type="GO" id="GO:0005525">
    <property type="term" value="F:GTP binding"/>
    <property type="evidence" value="ECO:0007669"/>
    <property type="project" value="UniProtKB-UniRule"/>
</dbReference>
<reference evidence="9" key="2">
    <citation type="submission" date="2021-09" db="EMBL/GenBank/DDBJ databases">
        <authorList>
            <person name="Gilroy R."/>
        </authorList>
    </citation>
    <scope>NUCLEOTIDE SEQUENCE</scope>
    <source>
        <strain evidence="9">ChiGjej2B2-19336</strain>
    </source>
</reference>
<feature type="binding site" evidence="6">
    <location>
        <begin position="373"/>
        <end position="375"/>
    </location>
    <ligand>
        <name>GTP</name>
        <dbReference type="ChEBI" id="CHEBI:37565"/>
    </ligand>
</feature>
<comment type="subcellular location">
    <subcellularLocation>
        <location evidence="6">Cytoplasm</location>
    </subcellularLocation>
</comment>
<feature type="domain" description="TrmE-type G" evidence="8">
    <location>
        <begin position="227"/>
        <end position="392"/>
    </location>
</feature>
<feature type="binding site" evidence="6">
    <location>
        <position position="29"/>
    </location>
    <ligand>
        <name>(6S)-5-formyl-5,6,7,8-tetrahydrofolate</name>
        <dbReference type="ChEBI" id="CHEBI:57457"/>
    </ligand>
</feature>
<evidence type="ECO:0000256" key="2">
    <source>
        <dbReference type="ARBA" id="ARBA00022694"/>
    </source>
</evidence>
<evidence type="ECO:0000256" key="3">
    <source>
        <dbReference type="ARBA" id="ARBA00022741"/>
    </source>
</evidence>
<evidence type="ECO:0000256" key="4">
    <source>
        <dbReference type="ARBA" id="ARBA00022958"/>
    </source>
</evidence>
<feature type="binding site" evidence="6">
    <location>
        <begin position="281"/>
        <end position="284"/>
    </location>
    <ligand>
        <name>GTP</name>
        <dbReference type="ChEBI" id="CHEBI:37565"/>
    </ligand>
</feature>
<comment type="cofactor">
    <cofactor evidence="6">
        <name>K(+)</name>
        <dbReference type="ChEBI" id="CHEBI:29103"/>
    </cofactor>
    <text evidence="6">Binds 1 potassium ion per subunit.</text>
</comment>
<feature type="binding site" evidence="6">
    <location>
        <position position="470"/>
    </location>
    <ligand>
        <name>(6S)-5-formyl-5,6,7,8-tetrahydrofolate</name>
        <dbReference type="ChEBI" id="CHEBI:57457"/>
    </ligand>
</feature>
<keyword evidence="6" id="KW-0460">Magnesium</keyword>
<dbReference type="GO" id="GO:0002098">
    <property type="term" value="P:tRNA wobble uridine modification"/>
    <property type="evidence" value="ECO:0007669"/>
    <property type="project" value="TreeGrafter"/>
</dbReference>
<dbReference type="InterPro" id="IPR018948">
    <property type="entry name" value="GTP-bd_TrmE_N"/>
</dbReference>
<dbReference type="InterPro" id="IPR027417">
    <property type="entry name" value="P-loop_NTPase"/>
</dbReference>
<dbReference type="InterPro" id="IPR027368">
    <property type="entry name" value="MnmE_dom2"/>
</dbReference>
<comment type="caution">
    <text evidence="9">The sequence shown here is derived from an EMBL/GenBank/DDBJ whole genome shotgun (WGS) entry which is preliminary data.</text>
</comment>
<dbReference type="Pfam" id="PF10396">
    <property type="entry name" value="TrmE_N"/>
    <property type="match status" value="1"/>
</dbReference>
<dbReference type="GO" id="GO:0030488">
    <property type="term" value="P:tRNA methylation"/>
    <property type="evidence" value="ECO:0007669"/>
    <property type="project" value="TreeGrafter"/>
</dbReference>
<dbReference type="CDD" id="cd14858">
    <property type="entry name" value="TrmE_N"/>
    <property type="match status" value="1"/>
</dbReference>
<dbReference type="AlphaFoldDB" id="A0A921DRJ0"/>
<organism evidence="9 10">
    <name type="scientific">Mailhella massiliensis</name>
    <dbReference type="NCBI Taxonomy" id="1903261"/>
    <lineage>
        <taxon>Bacteria</taxon>
        <taxon>Pseudomonadati</taxon>
        <taxon>Thermodesulfobacteriota</taxon>
        <taxon>Desulfovibrionia</taxon>
        <taxon>Desulfovibrionales</taxon>
        <taxon>Desulfovibrionaceae</taxon>
        <taxon>Mailhella</taxon>
    </lineage>
</organism>
<dbReference type="Gene3D" id="3.30.1360.120">
    <property type="entry name" value="Probable tRNA modification gtpase trme, domain 1"/>
    <property type="match status" value="1"/>
</dbReference>
<keyword evidence="3 6" id="KW-0547">Nucleotide-binding</keyword>
<comment type="function">
    <text evidence="6">Exhibits a very high intrinsic GTPase hydrolysis rate. Involved in the addition of a carboxymethylaminomethyl (cmnm) group at the wobble position (U34) of certain tRNAs, forming tRNA-cmnm(5)s(2)U34.</text>
</comment>
<feature type="binding site" evidence="6">
    <location>
        <position position="92"/>
    </location>
    <ligand>
        <name>(6S)-5-formyl-5,6,7,8-tetrahydrofolate</name>
        <dbReference type="ChEBI" id="CHEBI:57457"/>
    </ligand>
</feature>
<dbReference type="PROSITE" id="PS51709">
    <property type="entry name" value="G_TRME"/>
    <property type="match status" value="1"/>
</dbReference>
<dbReference type="RefSeq" id="WP_304121708.1">
    <property type="nucleotide sequence ID" value="NZ_DYZA01000094.1"/>
</dbReference>
<evidence type="ECO:0000313" key="9">
    <source>
        <dbReference type="EMBL" id="HJD96993.1"/>
    </source>
</evidence>
<name>A0A921DRJ0_9BACT</name>
<evidence type="ECO:0000313" key="10">
    <source>
        <dbReference type="Proteomes" id="UP000698963"/>
    </source>
</evidence>
<gene>
    <name evidence="6 9" type="primary">mnmE</name>
    <name evidence="6" type="synonym">trmE</name>
    <name evidence="9" type="ORF">K8W16_05045</name>
</gene>
<dbReference type="Gene3D" id="1.20.120.430">
    <property type="entry name" value="tRNA modification GTPase MnmE domain 2"/>
    <property type="match status" value="1"/>
</dbReference>
<dbReference type="SUPFAM" id="SSF103025">
    <property type="entry name" value="Folate-binding domain"/>
    <property type="match status" value="1"/>
</dbReference>
<dbReference type="CDD" id="cd04164">
    <property type="entry name" value="trmE"/>
    <property type="match status" value="1"/>
</dbReference>
<dbReference type="InterPro" id="IPR027266">
    <property type="entry name" value="TrmE/GcvT-like"/>
</dbReference>
<feature type="binding site" evidence="6">
    <location>
        <position position="131"/>
    </location>
    <ligand>
        <name>(6S)-5-formyl-5,6,7,8-tetrahydrofolate</name>
        <dbReference type="ChEBI" id="CHEBI:57457"/>
    </ligand>
</feature>
<comment type="similarity">
    <text evidence="1 6 7">Belongs to the TRAFAC class TrmE-Era-EngA-EngB-Septin-like GTPase superfamily. TrmE GTPase family.</text>
</comment>
<dbReference type="InterPro" id="IPR031168">
    <property type="entry name" value="G_TrmE"/>
</dbReference>
<dbReference type="InterPro" id="IPR005225">
    <property type="entry name" value="Small_GTP-bd"/>
</dbReference>
<feature type="binding site" evidence="6">
    <location>
        <begin position="237"/>
        <end position="242"/>
    </location>
    <ligand>
        <name>GTP</name>
        <dbReference type="ChEBI" id="CHEBI:37565"/>
    </ligand>
</feature>
<reference evidence="9" key="1">
    <citation type="journal article" date="2021" name="PeerJ">
        <title>Extensive microbial diversity within the chicken gut microbiome revealed by metagenomics and culture.</title>
        <authorList>
            <person name="Gilroy R."/>
            <person name="Ravi A."/>
            <person name="Getino M."/>
            <person name="Pursley I."/>
            <person name="Horton D.L."/>
            <person name="Alikhan N.F."/>
            <person name="Baker D."/>
            <person name="Gharbi K."/>
            <person name="Hall N."/>
            <person name="Watson M."/>
            <person name="Adriaenssens E.M."/>
            <person name="Foster-Nyarko E."/>
            <person name="Jarju S."/>
            <person name="Secka A."/>
            <person name="Antonio M."/>
            <person name="Oren A."/>
            <person name="Chaudhuri R.R."/>
            <person name="La Ragione R."/>
            <person name="Hildebrand F."/>
            <person name="Pallen M.J."/>
        </authorList>
    </citation>
    <scope>NUCLEOTIDE SEQUENCE</scope>
    <source>
        <strain evidence="9">ChiGjej2B2-19336</strain>
    </source>
</reference>
<evidence type="ECO:0000256" key="7">
    <source>
        <dbReference type="RuleBase" id="RU003313"/>
    </source>
</evidence>
<comment type="subunit">
    <text evidence="6">Homodimer. Heterotetramer of two MnmE and two MnmG subunits.</text>
</comment>
<comment type="caution">
    <text evidence="6">Lacks conserved residue(s) required for the propagation of feature annotation.</text>
</comment>
<feature type="binding site" evidence="6">
    <location>
        <begin position="350"/>
        <end position="353"/>
    </location>
    <ligand>
        <name>GTP</name>
        <dbReference type="ChEBI" id="CHEBI:37565"/>
    </ligand>
</feature>
<dbReference type="GO" id="GO:0003924">
    <property type="term" value="F:GTPase activity"/>
    <property type="evidence" value="ECO:0007669"/>
    <property type="project" value="UniProtKB-UniRule"/>
</dbReference>
<keyword evidence="2 6" id="KW-0819">tRNA processing</keyword>
<accession>A0A921DRJ0</accession>
<dbReference type="SUPFAM" id="SSF52540">
    <property type="entry name" value="P-loop containing nucleoside triphosphate hydrolases"/>
    <property type="match status" value="1"/>
</dbReference>
<dbReference type="Pfam" id="PF01926">
    <property type="entry name" value="MMR_HSR1"/>
    <property type="match status" value="1"/>
</dbReference>
<feature type="binding site" evidence="6">
    <location>
        <position position="262"/>
    </location>
    <ligand>
        <name>Mg(2+)</name>
        <dbReference type="ChEBI" id="CHEBI:18420"/>
    </ligand>
</feature>
<evidence type="ECO:0000256" key="5">
    <source>
        <dbReference type="ARBA" id="ARBA00023134"/>
    </source>
</evidence>